<proteinExistence type="predicted"/>
<dbReference type="AlphaFoldDB" id="A0A2M9A504"/>
<protein>
    <submittedName>
        <fullName evidence="1">Uncharacterized protein</fullName>
    </submittedName>
</protein>
<evidence type="ECO:0000313" key="1">
    <source>
        <dbReference type="EMBL" id="PJJ40802.1"/>
    </source>
</evidence>
<dbReference type="EMBL" id="PGEX01000001">
    <property type="protein sequence ID" value="PJJ40802.1"/>
    <property type="molecule type" value="Genomic_DNA"/>
</dbReference>
<gene>
    <name evidence="1" type="ORF">BGX16_0749</name>
</gene>
<organism evidence="1 2">
    <name type="scientific">Hallerella succinigenes</name>
    <dbReference type="NCBI Taxonomy" id="1896222"/>
    <lineage>
        <taxon>Bacteria</taxon>
        <taxon>Pseudomonadati</taxon>
        <taxon>Fibrobacterota</taxon>
        <taxon>Fibrobacteria</taxon>
        <taxon>Fibrobacterales</taxon>
        <taxon>Fibrobacteraceae</taxon>
        <taxon>Hallerella</taxon>
    </lineage>
</organism>
<dbReference type="Proteomes" id="UP000231134">
    <property type="component" value="Unassembled WGS sequence"/>
</dbReference>
<keyword evidence="2" id="KW-1185">Reference proteome</keyword>
<accession>A0A2M9A504</accession>
<name>A0A2M9A504_9BACT</name>
<sequence>MSRNEKNLNNYKIEHLERREMFSADAPIDLSDNNAVDNQLNDNSTC</sequence>
<comment type="caution">
    <text evidence="1">The sequence shown here is derived from an EMBL/GenBank/DDBJ whole genome shotgun (WGS) entry which is preliminary data.</text>
</comment>
<reference evidence="1 2" key="1">
    <citation type="submission" date="2017-11" db="EMBL/GenBank/DDBJ databases">
        <title>Animal gut microbial communities from fecal samples from Wisconsin, USA.</title>
        <authorList>
            <person name="Neumann A."/>
        </authorList>
    </citation>
    <scope>NUCLEOTIDE SEQUENCE [LARGE SCALE GENOMIC DNA]</scope>
    <source>
        <strain evidence="1 2">UWS3</strain>
    </source>
</reference>
<evidence type="ECO:0000313" key="2">
    <source>
        <dbReference type="Proteomes" id="UP000231134"/>
    </source>
</evidence>